<dbReference type="EMBL" id="CACVKT020002620">
    <property type="protein sequence ID" value="CAC5379117.1"/>
    <property type="molecule type" value="Genomic_DNA"/>
</dbReference>
<evidence type="ECO:0000313" key="2">
    <source>
        <dbReference type="EMBL" id="CAC5379117.1"/>
    </source>
</evidence>
<evidence type="ECO:0008006" key="4">
    <source>
        <dbReference type="Google" id="ProtNLM"/>
    </source>
</evidence>
<reference evidence="2 3" key="1">
    <citation type="submission" date="2020-06" db="EMBL/GenBank/DDBJ databases">
        <authorList>
            <person name="Li R."/>
            <person name="Bekaert M."/>
        </authorList>
    </citation>
    <scope>NUCLEOTIDE SEQUENCE [LARGE SCALE GENOMIC DNA]</scope>
    <source>
        <strain evidence="3">wild</strain>
    </source>
</reference>
<name>A0A6J8BAM6_MYTCO</name>
<accession>A0A6J8BAM6</accession>
<dbReference type="AlphaFoldDB" id="A0A6J8BAM6"/>
<feature type="chain" id="PRO_5027013260" description="VWFD domain-containing protein" evidence="1">
    <location>
        <begin position="19"/>
        <end position="191"/>
    </location>
</feature>
<protein>
    <recommendedName>
        <fullName evidence="4">VWFD domain-containing protein</fullName>
    </recommendedName>
</protein>
<evidence type="ECO:0000313" key="3">
    <source>
        <dbReference type="Proteomes" id="UP000507470"/>
    </source>
</evidence>
<evidence type="ECO:0000256" key="1">
    <source>
        <dbReference type="SAM" id="SignalP"/>
    </source>
</evidence>
<gene>
    <name evidence="2" type="ORF">MCOR_15210</name>
</gene>
<dbReference type="Proteomes" id="UP000507470">
    <property type="component" value="Unassembled WGS sequence"/>
</dbReference>
<dbReference type="OrthoDB" id="6089563at2759"/>
<organism evidence="2 3">
    <name type="scientific">Mytilus coruscus</name>
    <name type="common">Sea mussel</name>
    <dbReference type="NCBI Taxonomy" id="42192"/>
    <lineage>
        <taxon>Eukaryota</taxon>
        <taxon>Metazoa</taxon>
        <taxon>Spiralia</taxon>
        <taxon>Lophotrochozoa</taxon>
        <taxon>Mollusca</taxon>
        <taxon>Bivalvia</taxon>
        <taxon>Autobranchia</taxon>
        <taxon>Pteriomorphia</taxon>
        <taxon>Mytilida</taxon>
        <taxon>Mytiloidea</taxon>
        <taxon>Mytilidae</taxon>
        <taxon>Mytilinae</taxon>
        <taxon>Mytilus</taxon>
    </lineage>
</organism>
<feature type="signal peptide" evidence="1">
    <location>
        <begin position="1"/>
        <end position="18"/>
    </location>
</feature>
<proteinExistence type="predicted"/>
<sequence length="191" mass="21695">MSASLLILHVRVVKFVWSPNCLPVPKDKAIYHTMVHSLHNPLGYDVAGLKYVISGTFRNIRCSYGRYQPIRFWSNQNSVCINIKSQCIDIGQIIYDNRSTIFDATCRCDYTGGYAFVSEPRNQCFCIPSEEDCSCYIKQCPMNSTLSPDYECTKVGLANEKFYCQPVFKRQTHGNVTDMAVIFQGKVEIGV</sequence>
<keyword evidence="3" id="KW-1185">Reference proteome</keyword>
<keyword evidence="1" id="KW-0732">Signal</keyword>